<dbReference type="InterPro" id="IPR050209">
    <property type="entry name" value="Rab_GTPases_membrane_traffic"/>
</dbReference>
<protein>
    <submittedName>
        <fullName evidence="3">Ras- protein Rab-4A</fullName>
    </submittedName>
</protein>
<dbReference type="Gene3D" id="3.40.50.300">
    <property type="entry name" value="P-loop containing nucleotide triphosphate hydrolases"/>
    <property type="match status" value="1"/>
</dbReference>
<gene>
    <name evidence="3" type="ORF">M9Y10_016846</name>
</gene>
<dbReference type="Pfam" id="PF00071">
    <property type="entry name" value="Ras"/>
    <property type="match status" value="1"/>
</dbReference>
<accession>A0ABR2HXB8</accession>
<dbReference type="PANTHER" id="PTHR47979">
    <property type="entry name" value="DRAB11-RELATED"/>
    <property type="match status" value="1"/>
</dbReference>
<evidence type="ECO:0000313" key="3">
    <source>
        <dbReference type="EMBL" id="KAK8854287.1"/>
    </source>
</evidence>
<comment type="similarity">
    <text evidence="1">Belongs to the small GTPase superfamily. Rab family.</text>
</comment>
<sequence length="202" mass="22933">MIGKKYDYSVKTVVVGDSGVGKTCILFRFVRDCFQEDTPSTLGVEFMSKIIETKKQRIELQLWDTAGQELFRAVTRGYYRGSIGAFIVYDITNRDSYDDVPRWLTDVKSSDRDIVCVLIGNKSDLSNEKREVPKEVAQKFADDHKMAFFETSAKTGENIEASMISCLTQIEKLFDEGKYDKKGPPELLVTDDSSQKKNDCNC</sequence>
<dbReference type="SMART" id="SM00175">
    <property type="entry name" value="RAB"/>
    <property type="match status" value="1"/>
</dbReference>
<dbReference type="SMART" id="SM00173">
    <property type="entry name" value="RAS"/>
    <property type="match status" value="1"/>
</dbReference>
<comment type="caution">
    <text evidence="3">The sequence shown here is derived from an EMBL/GenBank/DDBJ whole genome shotgun (WGS) entry which is preliminary data.</text>
</comment>
<dbReference type="PROSITE" id="PS51420">
    <property type="entry name" value="RHO"/>
    <property type="match status" value="1"/>
</dbReference>
<dbReference type="SMART" id="SM00174">
    <property type="entry name" value="RHO"/>
    <property type="match status" value="1"/>
</dbReference>
<dbReference type="SMART" id="SM00176">
    <property type="entry name" value="RAN"/>
    <property type="match status" value="1"/>
</dbReference>
<dbReference type="PRINTS" id="PR00449">
    <property type="entry name" value="RASTRNSFRMNG"/>
</dbReference>
<dbReference type="CDD" id="cd00154">
    <property type="entry name" value="Rab"/>
    <property type="match status" value="1"/>
</dbReference>
<organism evidence="3 4">
    <name type="scientific">Tritrichomonas musculus</name>
    <dbReference type="NCBI Taxonomy" id="1915356"/>
    <lineage>
        <taxon>Eukaryota</taxon>
        <taxon>Metamonada</taxon>
        <taxon>Parabasalia</taxon>
        <taxon>Tritrichomonadida</taxon>
        <taxon>Tritrichomonadidae</taxon>
        <taxon>Tritrichomonas</taxon>
    </lineage>
</organism>
<dbReference type="NCBIfam" id="TIGR00231">
    <property type="entry name" value="small_GTP"/>
    <property type="match status" value="1"/>
</dbReference>
<dbReference type="InterPro" id="IPR027417">
    <property type="entry name" value="P-loop_NTPase"/>
</dbReference>
<evidence type="ECO:0000313" key="4">
    <source>
        <dbReference type="Proteomes" id="UP001470230"/>
    </source>
</evidence>
<feature type="compositionally biased region" description="Basic and acidic residues" evidence="2">
    <location>
        <begin position="193"/>
        <end position="202"/>
    </location>
</feature>
<dbReference type="PROSITE" id="PS51421">
    <property type="entry name" value="RAS"/>
    <property type="match status" value="1"/>
</dbReference>
<dbReference type="SUPFAM" id="SSF52540">
    <property type="entry name" value="P-loop containing nucleoside triphosphate hydrolases"/>
    <property type="match status" value="1"/>
</dbReference>
<dbReference type="Proteomes" id="UP001470230">
    <property type="component" value="Unassembled WGS sequence"/>
</dbReference>
<keyword evidence="4" id="KW-1185">Reference proteome</keyword>
<dbReference type="EMBL" id="JAPFFF010000021">
    <property type="protein sequence ID" value="KAK8854287.1"/>
    <property type="molecule type" value="Genomic_DNA"/>
</dbReference>
<name>A0ABR2HXB8_9EUKA</name>
<dbReference type="InterPro" id="IPR005225">
    <property type="entry name" value="Small_GTP-bd"/>
</dbReference>
<dbReference type="PROSITE" id="PS51419">
    <property type="entry name" value="RAB"/>
    <property type="match status" value="1"/>
</dbReference>
<evidence type="ECO:0000256" key="2">
    <source>
        <dbReference type="SAM" id="MobiDB-lite"/>
    </source>
</evidence>
<reference evidence="3 4" key="1">
    <citation type="submission" date="2024-04" db="EMBL/GenBank/DDBJ databases">
        <title>Tritrichomonas musculus Genome.</title>
        <authorList>
            <person name="Alves-Ferreira E."/>
            <person name="Grigg M."/>
            <person name="Lorenzi H."/>
            <person name="Galac M."/>
        </authorList>
    </citation>
    <scope>NUCLEOTIDE SEQUENCE [LARGE SCALE GENOMIC DNA]</scope>
    <source>
        <strain evidence="3 4">EAF2021</strain>
    </source>
</reference>
<feature type="region of interest" description="Disordered" evidence="2">
    <location>
        <begin position="177"/>
        <end position="202"/>
    </location>
</feature>
<proteinExistence type="inferred from homology"/>
<dbReference type="InterPro" id="IPR001806">
    <property type="entry name" value="Small_GTPase"/>
</dbReference>
<evidence type="ECO:0000256" key="1">
    <source>
        <dbReference type="ARBA" id="ARBA00006270"/>
    </source>
</evidence>